<evidence type="ECO:0000313" key="7">
    <source>
        <dbReference type="EMBL" id="KOX90576.1"/>
    </source>
</evidence>
<evidence type="ECO:0000259" key="6">
    <source>
        <dbReference type="Pfam" id="PF00535"/>
    </source>
</evidence>
<dbReference type="PANTHER" id="PTHR43646:SF2">
    <property type="entry name" value="GLYCOSYLTRANSFERASE 2-LIKE DOMAIN-CONTAINING PROTEIN"/>
    <property type="match status" value="1"/>
</dbReference>
<gene>
    <name evidence="7" type="primary">epsJ</name>
    <name evidence="7" type="ORF">BVI061214_01770</name>
</gene>
<dbReference type="RefSeq" id="WP_082333140.1">
    <property type="nucleotide sequence ID" value="NZ_LHCI01000106.1"/>
</dbReference>
<proteinExistence type="predicted"/>
<keyword evidence="5" id="KW-0472">Membrane</keyword>
<comment type="caution">
    <text evidence="7">The sequence shown here is derived from an EMBL/GenBank/DDBJ whole genome shotgun (WGS) entry which is preliminary data.</text>
</comment>
<evidence type="ECO:0000256" key="1">
    <source>
        <dbReference type="ARBA" id="ARBA00004236"/>
    </source>
</evidence>
<comment type="subcellular location">
    <subcellularLocation>
        <location evidence="1">Cell membrane</location>
    </subcellularLocation>
</comment>
<dbReference type="PANTHER" id="PTHR43646">
    <property type="entry name" value="GLYCOSYLTRANSFERASE"/>
    <property type="match status" value="1"/>
</dbReference>
<protein>
    <submittedName>
        <fullName evidence="7">Putative glycosyltransferase EpsJ</fullName>
        <ecNumber evidence="7">2.4.-.-</ecNumber>
    </submittedName>
</protein>
<dbReference type="SUPFAM" id="SSF53448">
    <property type="entry name" value="Nucleotide-diphospho-sugar transferases"/>
    <property type="match status" value="1"/>
</dbReference>
<dbReference type="GO" id="GO:0016757">
    <property type="term" value="F:glycosyltransferase activity"/>
    <property type="evidence" value="ECO:0007669"/>
    <property type="project" value="UniProtKB-KW"/>
</dbReference>
<dbReference type="AlphaFoldDB" id="A0A0N0U8P6"/>
<dbReference type="InterPro" id="IPR001173">
    <property type="entry name" value="Glyco_trans_2-like"/>
</dbReference>
<keyword evidence="4 7" id="KW-0808">Transferase</keyword>
<dbReference type="EMBL" id="LHCI01000106">
    <property type="protein sequence ID" value="KOX90576.1"/>
    <property type="molecule type" value="Genomic_DNA"/>
</dbReference>
<dbReference type="Proteomes" id="UP000037685">
    <property type="component" value="Unassembled WGS sequence"/>
</dbReference>
<evidence type="ECO:0000256" key="4">
    <source>
        <dbReference type="ARBA" id="ARBA00022679"/>
    </source>
</evidence>
<evidence type="ECO:0000313" key="8">
    <source>
        <dbReference type="Proteomes" id="UP000037685"/>
    </source>
</evidence>
<evidence type="ECO:0000256" key="2">
    <source>
        <dbReference type="ARBA" id="ARBA00022475"/>
    </source>
</evidence>
<feature type="domain" description="Glycosyltransferase 2-like" evidence="6">
    <location>
        <begin position="6"/>
        <end position="158"/>
    </location>
</feature>
<organism evidence="7 8">
    <name type="scientific">Thermus aquaticus</name>
    <dbReference type="NCBI Taxonomy" id="271"/>
    <lineage>
        <taxon>Bacteria</taxon>
        <taxon>Thermotogati</taxon>
        <taxon>Deinococcota</taxon>
        <taxon>Deinococci</taxon>
        <taxon>Thermales</taxon>
        <taxon>Thermaceae</taxon>
        <taxon>Thermus</taxon>
    </lineage>
</organism>
<keyword evidence="3 7" id="KW-0328">Glycosyltransferase</keyword>
<dbReference type="InterPro" id="IPR029044">
    <property type="entry name" value="Nucleotide-diphossugar_trans"/>
</dbReference>
<evidence type="ECO:0000256" key="3">
    <source>
        <dbReference type="ARBA" id="ARBA00022676"/>
    </source>
</evidence>
<dbReference type="PATRIC" id="fig|271.14.peg.1839"/>
<reference evidence="7 8" key="1">
    <citation type="submission" date="2015-07" db="EMBL/GenBank/DDBJ databases">
        <authorList>
            <person name="Noorani M."/>
        </authorList>
    </citation>
    <scope>NUCLEOTIDE SEQUENCE [LARGE SCALE GENOMIC DNA]</scope>
    <source>
        <strain evidence="8">ATCC 25104 / DSM 625 / JCM 10724 / NBRC 103206 / NCIMB 11243 / YT-1</strain>
    </source>
</reference>
<evidence type="ECO:0000256" key="5">
    <source>
        <dbReference type="ARBA" id="ARBA00023136"/>
    </source>
</evidence>
<name>A0A0N0U8P6_THEAQ</name>
<dbReference type="Gene3D" id="3.90.550.10">
    <property type="entry name" value="Spore Coat Polysaccharide Biosynthesis Protein SpsA, Chain A"/>
    <property type="match status" value="1"/>
</dbReference>
<keyword evidence="2" id="KW-1003">Cell membrane</keyword>
<dbReference type="EC" id="2.4.-.-" evidence="7"/>
<dbReference type="Pfam" id="PF00535">
    <property type="entry name" value="Glycos_transf_2"/>
    <property type="match status" value="1"/>
</dbReference>
<dbReference type="GO" id="GO:0005886">
    <property type="term" value="C:plasma membrane"/>
    <property type="evidence" value="ECO:0007669"/>
    <property type="project" value="UniProtKB-SubCell"/>
</dbReference>
<accession>A0A0N0U8P6</accession>
<sequence>MKPRVSVVVPARNEEEFIGACLESILKQNPPPHEIIVVDNASTDRTGEIARSMGAKVIYQSKIGLHIARQTGLEAATGDVVAATDADCVVEPGWIAAIQDAFVDPEVVEVYGPIEFMDGPLLDRWLSRYGFPIFLRIMHLLGQPNASGGNHAVRRQIALEVGGYDVPYGEDLRLVLKLKERGKILYLPQARVKTSSRRLKKGRWSFYGLHLKNVLARLLGRPADYGEDYYADRNR</sequence>